<dbReference type="SUPFAM" id="SSF53474">
    <property type="entry name" value="alpha/beta-Hydrolases"/>
    <property type="match status" value="1"/>
</dbReference>
<evidence type="ECO:0000256" key="2">
    <source>
        <dbReference type="SAM" id="SignalP"/>
    </source>
</evidence>
<protein>
    <submittedName>
        <fullName evidence="4">Pimeloyl-ACP methyl ester carboxylesterase</fullName>
    </submittedName>
</protein>
<dbReference type="GO" id="GO:0016787">
    <property type="term" value="F:hydrolase activity"/>
    <property type="evidence" value="ECO:0007669"/>
    <property type="project" value="UniProtKB-KW"/>
</dbReference>
<gene>
    <name evidence="4" type="ORF">EZJ58_3550</name>
</gene>
<keyword evidence="1" id="KW-0378">Hydrolase</keyword>
<organism evidence="4 5">
    <name type="scientific">Sodalis ligni</name>
    <dbReference type="NCBI Taxonomy" id="2697027"/>
    <lineage>
        <taxon>Bacteria</taxon>
        <taxon>Pseudomonadati</taxon>
        <taxon>Pseudomonadota</taxon>
        <taxon>Gammaproteobacteria</taxon>
        <taxon>Enterobacterales</taxon>
        <taxon>Bruguierivoracaceae</taxon>
        <taxon>Sodalis</taxon>
    </lineage>
</organism>
<dbReference type="GO" id="GO:0016020">
    <property type="term" value="C:membrane"/>
    <property type="evidence" value="ECO:0007669"/>
    <property type="project" value="TreeGrafter"/>
</dbReference>
<reference evidence="4 5" key="1">
    <citation type="submission" date="2019-02" db="EMBL/GenBank/DDBJ databases">
        <title>Investigation of anaerobic lignin degradation for improved lignocellulosic biofuels.</title>
        <authorList>
            <person name="Deangelis K."/>
        </authorList>
    </citation>
    <scope>NUCLEOTIDE SEQUENCE [LARGE SCALE GENOMIC DNA]</scope>
    <source>
        <strain evidence="4 5">159R</strain>
    </source>
</reference>
<evidence type="ECO:0000313" key="4">
    <source>
        <dbReference type="EMBL" id="TCL05371.1"/>
    </source>
</evidence>
<feature type="signal peptide" evidence="2">
    <location>
        <begin position="1"/>
        <end position="28"/>
    </location>
</feature>
<dbReference type="AlphaFoldDB" id="A0A4R1NHQ6"/>
<dbReference type="EMBL" id="SJOI01000001">
    <property type="protein sequence ID" value="TCL05371.1"/>
    <property type="molecule type" value="Genomic_DNA"/>
</dbReference>
<proteinExistence type="predicted"/>
<evidence type="ECO:0000256" key="1">
    <source>
        <dbReference type="ARBA" id="ARBA00022801"/>
    </source>
</evidence>
<accession>A0A4R1NHQ6</accession>
<feature type="chain" id="PRO_5020989509" evidence="2">
    <location>
        <begin position="29"/>
        <end position="302"/>
    </location>
</feature>
<comment type="caution">
    <text evidence="4">The sequence shown here is derived from an EMBL/GenBank/DDBJ whole genome shotgun (WGS) entry which is preliminary data.</text>
</comment>
<keyword evidence="2" id="KW-0732">Signal</keyword>
<dbReference type="InterPro" id="IPR050266">
    <property type="entry name" value="AB_hydrolase_sf"/>
</dbReference>
<keyword evidence="5" id="KW-1185">Reference proteome</keyword>
<dbReference type="RefSeq" id="WP_132924081.1">
    <property type="nucleotide sequence ID" value="NZ_SJOI01000001.1"/>
</dbReference>
<dbReference type="InterPro" id="IPR000073">
    <property type="entry name" value="AB_hydrolase_1"/>
</dbReference>
<dbReference type="PANTHER" id="PTHR43798">
    <property type="entry name" value="MONOACYLGLYCEROL LIPASE"/>
    <property type="match status" value="1"/>
</dbReference>
<dbReference type="OrthoDB" id="9780765at2"/>
<feature type="domain" description="AB hydrolase-1" evidence="3">
    <location>
        <begin position="55"/>
        <end position="284"/>
    </location>
</feature>
<evidence type="ECO:0000313" key="5">
    <source>
        <dbReference type="Proteomes" id="UP000294555"/>
    </source>
</evidence>
<dbReference type="PANTHER" id="PTHR43798:SF31">
    <property type="entry name" value="AB HYDROLASE SUPERFAMILY PROTEIN YCLE"/>
    <property type="match status" value="1"/>
</dbReference>
<evidence type="ECO:0000259" key="3">
    <source>
        <dbReference type="Pfam" id="PF00561"/>
    </source>
</evidence>
<name>A0A4R1NHQ6_9GAMM</name>
<dbReference type="Proteomes" id="UP000294555">
    <property type="component" value="Unassembled WGS sequence"/>
</dbReference>
<dbReference type="Gene3D" id="3.40.50.1820">
    <property type="entry name" value="alpha/beta hydrolase"/>
    <property type="match status" value="1"/>
</dbReference>
<dbReference type="InterPro" id="IPR029058">
    <property type="entry name" value="AB_hydrolase_fold"/>
</dbReference>
<sequence>MVKFNLSRILSLMAVIVALFFGTPFAFAQPKNYTVTSSDGVVIAVQESGNPNGIPVVLIHGLLGSHLDWAGQVNSAQLARYRLITYDLRGHGLSGKPTAAIAYTDGYRWADDLAAVINGAHARKPVLVGWSLGGITLSNYLAKYGDGNISSVMYVDGVIELTADLITPHPDVYANLVSPDLLTHLNAIRDFLNLCFYTRPPQSTFELLYASAAMASWDMQDNIFSVSVFAVQGLGKTKVPVLLLFGAKDALVQPNPTIARAKAINPAVKSKLYANSGHSPFIEETVRFNGDLSAFIRATASH</sequence>
<dbReference type="Pfam" id="PF00561">
    <property type="entry name" value="Abhydrolase_1"/>
    <property type="match status" value="1"/>
</dbReference>